<protein>
    <submittedName>
        <fullName evidence="4">Cilia-and flagella-associated protein 58</fullName>
    </submittedName>
</protein>
<accession>A0A4C1XCU1</accession>
<dbReference type="Pfam" id="PF21771">
    <property type="entry name" value="CFAP58_CC"/>
    <property type="match status" value="1"/>
</dbReference>
<evidence type="ECO:0000256" key="2">
    <source>
        <dbReference type="SAM" id="Coils"/>
    </source>
</evidence>
<evidence type="ECO:0000259" key="3">
    <source>
        <dbReference type="Pfam" id="PF21771"/>
    </source>
</evidence>
<dbReference type="GO" id="GO:0005856">
    <property type="term" value="C:cytoskeleton"/>
    <property type="evidence" value="ECO:0007669"/>
    <property type="project" value="TreeGrafter"/>
</dbReference>
<proteinExistence type="predicted"/>
<keyword evidence="1 2" id="KW-0175">Coiled coil</keyword>
<feature type="coiled-coil region" evidence="2">
    <location>
        <begin position="22"/>
        <end position="49"/>
    </location>
</feature>
<gene>
    <name evidence="4" type="primary">CFAP58</name>
    <name evidence="4" type="ORF">EVAR_51780_1</name>
</gene>
<dbReference type="Proteomes" id="UP000299102">
    <property type="component" value="Unassembled WGS sequence"/>
</dbReference>
<dbReference type="EMBL" id="BGZK01000801">
    <property type="protein sequence ID" value="GBP61013.1"/>
    <property type="molecule type" value="Genomic_DNA"/>
</dbReference>
<organism evidence="4 5">
    <name type="scientific">Eumeta variegata</name>
    <name type="common">Bagworm moth</name>
    <name type="synonym">Eumeta japonica</name>
    <dbReference type="NCBI Taxonomy" id="151549"/>
    <lineage>
        <taxon>Eukaryota</taxon>
        <taxon>Metazoa</taxon>
        <taxon>Ecdysozoa</taxon>
        <taxon>Arthropoda</taxon>
        <taxon>Hexapoda</taxon>
        <taxon>Insecta</taxon>
        <taxon>Pterygota</taxon>
        <taxon>Neoptera</taxon>
        <taxon>Endopterygota</taxon>
        <taxon>Lepidoptera</taxon>
        <taxon>Glossata</taxon>
        <taxon>Ditrysia</taxon>
        <taxon>Tineoidea</taxon>
        <taxon>Psychidae</taxon>
        <taxon>Oiketicinae</taxon>
        <taxon>Eumeta</taxon>
    </lineage>
</organism>
<dbReference type="InterPro" id="IPR049270">
    <property type="entry name" value="CFAP58_CC"/>
</dbReference>
<dbReference type="PANTHER" id="PTHR32083">
    <property type="entry name" value="CILIA AND FLAGELLA-ASSOCIATED PROTEIN 58-RELATED"/>
    <property type="match status" value="1"/>
</dbReference>
<evidence type="ECO:0000313" key="4">
    <source>
        <dbReference type="EMBL" id="GBP61013.1"/>
    </source>
</evidence>
<name>A0A4C1XCU1_EUMVA</name>
<keyword evidence="4" id="KW-0969">Cilium</keyword>
<reference evidence="4 5" key="1">
    <citation type="journal article" date="2019" name="Commun. Biol.">
        <title>The bagworm genome reveals a unique fibroin gene that provides high tensile strength.</title>
        <authorList>
            <person name="Kono N."/>
            <person name="Nakamura H."/>
            <person name="Ohtoshi R."/>
            <person name="Tomita M."/>
            <person name="Numata K."/>
            <person name="Arakawa K."/>
        </authorList>
    </citation>
    <scope>NUCLEOTIDE SEQUENCE [LARGE SCALE GENOMIC DNA]</scope>
</reference>
<evidence type="ECO:0000256" key="1">
    <source>
        <dbReference type="ARBA" id="ARBA00023054"/>
    </source>
</evidence>
<dbReference type="AlphaFoldDB" id="A0A4C1XCU1"/>
<feature type="coiled-coil region" evidence="2">
    <location>
        <begin position="552"/>
        <end position="582"/>
    </location>
</feature>
<keyword evidence="4" id="KW-0966">Cell projection</keyword>
<dbReference type="Gene3D" id="1.20.120.330">
    <property type="entry name" value="Nucleotidyltransferases domain 2"/>
    <property type="match status" value="1"/>
</dbReference>
<sequence>MLDVKKALDEETLKCRQLMTSLDATRAEKNSLQSSYVEALDEIQDLKQKIKMSLPDQLDCEVKTLSCRLGALTFLKYRYKLSVLPTFRWFLKAFSRAKRTYKLPESGCSSPPVDTCDPRGVASALPAFWLGIGHLIERGLIKRVWSDEGEISYRNSHALNEMQQRKVLLQICIPSSSKQPVLNCTPLLTFTDDDTLTLKSLNLYTTRSNKELSNILRQQTTVKKMMAYQIEQLKEDITEKETSLKSCQSSLGKSNKRGDQLKTELQATQNKLSDARTELAAMTQEQARLNKIIMESDAARNKLLKHVEGLEGERDVLGAQLVRRGDELGLLYKKIRLLEITLHRGGRQYDRRMEDIRLLRLEIIRLRKEKNLLSKGIENMTDLRLEVFNIERELARERLRVKALEQAVQTPLNVHRWRKLHATDPDTVTLYQKMRVLQKYGLFISIYTCHSQRRKSVYTKHVNMDGESDRTSISYRKIEIDRKILNQNETLFHKDRELKETQNLYKAVKDVLAQQPSPDIKHTLTRTQRALTQRTTKLKCLVAELSMRERQITDLKMELQRAEDYKRRYNETLRALDADERRKFLESTPTTEDK</sequence>
<dbReference type="PANTHER" id="PTHR32083:SF0">
    <property type="entry name" value="CILIA AND FLAGELLA-ASSOCIATED PROTEIN 58"/>
    <property type="match status" value="1"/>
</dbReference>
<comment type="caution">
    <text evidence="4">The sequence shown here is derived from an EMBL/GenBank/DDBJ whole genome shotgun (WGS) entry which is preliminary data.</text>
</comment>
<dbReference type="STRING" id="151549.A0A4C1XCU1"/>
<evidence type="ECO:0000313" key="5">
    <source>
        <dbReference type="Proteomes" id="UP000299102"/>
    </source>
</evidence>
<feature type="coiled-coil region" evidence="2">
    <location>
        <begin position="230"/>
        <end position="292"/>
    </location>
</feature>
<feature type="domain" description="Cilia- and flagella-associated protein 58 central coiled coil" evidence="3">
    <location>
        <begin position="221"/>
        <end position="374"/>
    </location>
</feature>
<keyword evidence="4" id="KW-0282">Flagellum</keyword>
<dbReference type="OrthoDB" id="264785at2759"/>
<keyword evidence="5" id="KW-1185">Reference proteome</keyword>